<keyword evidence="6 13" id="KW-0808">Transferase</keyword>
<proteinExistence type="inferred from homology"/>
<evidence type="ECO:0000313" key="17">
    <source>
        <dbReference type="Proteomes" id="UP000242875"/>
    </source>
</evidence>
<dbReference type="PANTHER" id="PTHR31139:SF4">
    <property type="entry name" value="ECTOPIC P GRANULES PROTEIN 5 HOMOLOG"/>
    <property type="match status" value="1"/>
</dbReference>
<evidence type="ECO:0000256" key="7">
    <source>
        <dbReference type="ARBA" id="ARBA00022691"/>
    </source>
</evidence>
<dbReference type="Pfam" id="PF26103">
    <property type="entry name" value="TPR_Epg5"/>
    <property type="match status" value="1"/>
</dbReference>
<dbReference type="GO" id="GO:0005634">
    <property type="term" value="C:nucleus"/>
    <property type="evidence" value="ECO:0007669"/>
    <property type="project" value="UniProtKB-SubCell"/>
</dbReference>
<keyword evidence="17" id="KW-1185">Reference proteome</keyword>
<dbReference type="EMBL" id="MVBO01000001">
    <property type="protein sequence ID" value="OZJ06877.1"/>
    <property type="molecule type" value="Genomic_DNA"/>
</dbReference>
<dbReference type="SUPFAM" id="SSF53335">
    <property type="entry name" value="S-adenosyl-L-methionine-dependent methyltransferases"/>
    <property type="match status" value="1"/>
</dbReference>
<keyword evidence="8 13" id="KW-0156">Chromatin regulator</keyword>
<evidence type="ECO:0000256" key="10">
    <source>
        <dbReference type="ARBA" id="ARBA00023242"/>
    </source>
</evidence>
<feature type="compositionally biased region" description="Polar residues" evidence="14">
    <location>
        <begin position="53"/>
        <end position="82"/>
    </location>
</feature>
<feature type="region of interest" description="Disordered" evidence="14">
    <location>
        <begin position="1"/>
        <end position="166"/>
    </location>
</feature>
<feature type="compositionally biased region" description="Low complexity" evidence="14">
    <location>
        <begin position="126"/>
        <end position="162"/>
    </location>
</feature>
<dbReference type="InterPro" id="IPR025789">
    <property type="entry name" value="DOT1_dom"/>
</dbReference>
<dbReference type="FunFam" id="3.40.50.150:FF:000033">
    <property type="entry name" value="Histone-lysine N-methyltransferase, H3 lysine-79 specific"/>
    <property type="match status" value="1"/>
</dbReference>
<comment type="function">
    <text evidence="13">Histone methyltransferase that specifically trimethylates histone H3 to form H3K79me3. This methylation is required for telomere silencing and for the pachytene checkpoint during the meiotic cell cycle by allowing the recruitment of RAD9 to double strand breaks. Nucleosomes are preferred as substrate compared to free histone.</text>
</comment>
<evidence type="ECO:0000256" key="4">
    <source>
        <dbReference type="ARBA" id="ARBA00020987"/>
    </source>
</evidence>
<accession>A0A261Y8C9</accession>
<dbReference type="Pfam" id="PF08123">
    <property type="entry name" value="DOT1"/>
    <property type="match status" value="1"/>
</dbReference>
<dbReference type="CDD" id="cd02440">
    <property type="entry name" value="AdoMet_MTases"/>
    <property type="match status" value="1"/>
</dbReference>
<dbReference type="Proteomes" id="UP000242875">
    <property type="component" value="Unassembled WGS sequence"/>
</dbReference>
<comment type="similarity">
    <text evidence="2">Belongs to the EPG5 family.</text>
</comment>
<keyword evidence="10 13" id="KW-0539">Nucleus</keyword>
<dbReference type="GO" id="GO:0005737">
    <property type="term" value="C:cytoplasm"/>
    <property type="evidence" value="ECO:0007669"/>
    <property type="project" value="TreeGrafter"/>
</dbReference>
<dbReference type="InterPro" id="IPR059030">
    <property type="entry name" value="TPR_Epg5_mid"/>
</dbReference>
<dbReference type="GO" id="GO:0032259">
    <property type="term" value="P:methylation"/>
    <property type="evidence" value="ECO:0007669"/>
    <property type="project" value="UniProtKB-KW"/>
</dbReference>
<evidence type="ECO:0000256" key="2">
    <source>
        <dbReference type="ARBA" id="ARBA00010948"/>
    </source>
</evidence>
<name>A0A261Y8C9_9FUNG</name>
<evidence type="ECO:0000256" key="5">
    <source>
        <dbReference type="ARBA" id="ARBA00022603"/>
    </source>
</evidence>
<dbReference type="GO" id="GO:0140956">
    <property type="term" value="F:histone H3K79 trimethyltransferase activity"/>
    <property type="evidence" value="ECO:0007669"/>
    <property type="project" value="UniProtKB-EC"/>
</dbReference>
<feature type="compositionally biased region" description="Polar residues" evidence="14">
    <location>
        <begin position="93"/>
        <end position="102"/>
    </location>
</feature>
<dbReference type="GO" id="GO:0097352">
    <property type="term" value="P:autophagosome maturation"/>
    <property type="evidence" value="ECO:0007669"/>
    <property type="project" value="TreeGrafter"/>
</dbReference>
<dbReference type="Gene3D" id="1.10.260.170">
    <property type="match status" value="1"/>
</dbReference>
<evidence type="ECO:0000256" key="1">
    <source>
        <dbReference type="ARBA" id="ARBA00004123"/>
    </source>
</evidence>
<evidence type="ECO:0000256" key="13">
    <source>
        <dbReference type="RuleBase" id="RU271113"/>
    </source>
</evidence>
<feature type="region of interest" description="Disordered" evidence="14">
    <location>
        <begin position="575"/>
        <end position="594"/>
    </location>
</feature>
<sequence length="2877" mass="323599">MTSPKRSRTLRDMESSSDDESDMNGFLSLLRGNESKSRSRSGTPSDIPEKKASQATLHLPSSKTTPPPSDMNSPDSITSASAASYAGLPTPQSPTIAAQSPVNDRIRLHTPPKKPRTLIDTRQESESASLASAKESNNASPGSSGQAPTPQPANTTASTSSSKSIHMRHAETIVRNSIEHYKNFFHASTPAINEGAESPASPGPDVAVDTQRVVLEYPRQDTHENFLLMRPVKAAGKSDTDVEDKDEYNPVSDLIKTANLIVDYYLTPEQASEFGDDHKGILRDLVKHRNRRNGPGFIEAVEKFNEKLRLFRDQGLITNNVRQMGRPAYELVCHILYQVYSRTVAPHADRLNRYEAFSQFVYGEINPILISEFIERTNIKSSSVFIDMGCGIGNVVLQVAAQTGCEALGVEIMETPVKLAKLQLKEYAARMKAWHLPCGRIRLRHADFLECPELNETLKRADVILVNNYAFDPEINHKLVQLFLDLKEGTRIISLKSFVPLGHKINERNAHSPESILNVKRYEYYTEATEALSLPFIKRCSMDRRRMITSPVIHDPLTSSPKASGGELPQVTGIVLEDEDAEDPEEEDEPRRSALEKCTFPRLHLRDRSDAFDRAMGKETDSSPRYVDELFYDAYRPLLIAETDTHRALSGGFFNLVEEHWNRASSLSAAEATFREMQTKADTLARRCWKVEDKKETYQAKCGDGTAMTHTVEYKVAVYRQRESSRLFKALSSLTRYQDTLQAKEFALALSRMSVQEHIRQLLWNDTALRQLRQGETMNDKDKAISIAVLRQMLDVLYFFSRIQAVEEEEKPARLASFQQDVRNWILQVGEVLLICGGQAERLFLLIHNVLIPGASLWASELIAFNAKQRSFKDASGDMVLSLTALLGTRAETSLSPSWSDEDLLASVEMANILYECSWIINQALNQAQPDYSELFAFLFALLRSLALALDVDFGGDYLLTSRRLGEIITGVPNVLIRNLRAAFGEAWDSELDRPRDFGQQITNLRRELESLIYHVCFILVECQTPGVWYFLVTLPYHTLSEATLLKCFYTITSPDIPMKDFHSKADLTPFNINCTGRFLAYPSNCLFVLKAICNIGLAATNCGPLATRLTIAAAYTIYSLSFNEPRLTDIYKKEGRLHLASLCDSSSTIISHILVWISKASSVDGPEIGEYIFKEVRLNNWIILSSDVDTMYNFLTRDGLLSASSKFIRNVLDKANLGYKDDWSEDEVGRTAASFWQVTRPSFQPTETVERLATLVLLLTYDIDHRFTETAIGGVARILRDILKSSDKGPLSRHLSDDAKRELIGWLTRFAQRLRMYDCPPSNVIAKLDDIEVINELQKTRPRSDIARQQNALLVYIALMFSISSRNYLRFVERSGWDKVDYILHNGSVSLAVQVVSEILPSFVYLHSEDVFVDGLAFNCFHTLILDVRRPANQPALDELAAASVAGASPNVETLILSHLLAGWAIDDHLNLSSFGSGFSYFGLILRAWLACITSVKGWAWNRRLIAVMDTLTCAAQCLGQTGLVAAILDEEISKALAFFHNPELITSSPKMNLRFVKTVLPDMLLQGGYPSLITGDSSNLAANSPFRQPGTESAYYWFAFHALLAETKAEKQLRQQMFDTIMRQVENDNVTLNGALVSRTIESLGRQGSDFLTIYRWLQHVLSMPDSHPLVPLYLQLFFRLYYEEASSGNKAAYIGHLFFFKRADQLTKLRERIANLQVHYAQKVSQTSNNQSDRQACVAIEQETSEVRRSDQLRGLYHAMWLWLAEPRTLDQDVDLGSFPDQFAHALLQDCRDAKGKTTDLWSQYVDTDRFAAEFTAFPWIGKDRLELDAKVNIRSLNYSPSLMSMEELYNAETSDAPSYEPKKLDLVQPLPNIVASSRSLLDTSFTPLFERTWEENVKYREALSSSQELDQQYLVRLRKLYANVAVKSNLDVPCKRIPYGICNKPARFSVLHSEIRKQDVVESELIKNRLSRQKLTPTMDSRLVVQGWKALQFATSLRTMLVEGDPQSRSLCVNAFSLFCDKLINSAAAFGPARVIFTLFGNCIQDLVVQDERMMRSLLTYIDGDVRKGRMLAPFFCPNNHMSTFVTVYESVSNHRQVPLAVQHILLPRFDLQAWCASDTAKEEKVRSLLYGVILKHHSSIYPPKSDVAAVVGDTHRKNLIVLFKNFSAESNDLLIIIQGLIENMRDQSINEIIFEDLLSVLGVPSLAREELAPSALTHVENISVETVSKALDYLFDKLLSFAQTYASLPILLRKYAQTLPAFVSPLLRWDQLISTSKLSEYLHRSVNMAVEPWLLNGPKDSQSSANVPSASLVVIFNPLIGAIRTLIDAKRTDTAFVLQHVWNHWIEMVSSGLNSDGSLSAYTQCLLVLSWDKLPVDYEVIVGAGTALRSLKESSNVSGAILIAKVLSSARTEQLSQECRANEQSLFLLSFLSVLIELLPTITTVIPEQIPGDAIQKFTQLVEAMPLVYLKDSDFRQLAVLGNASYLSKGTPATNTIIRTMSGWFKRIATASGVVDHPRLVIYYDFLLDSAKTLIQCNHAEENQPLVTDLILEVFRVLDSKHARWPIDLYSRLFSKILSLDDSSDAPITLHWDPVLQSLSTLEHLPIQSARIIQSSLHDSAKASRAMEVAIEALFRRSSGARWKALREANEIPEDQGRMLLQSCPSCFSILTAYLIYSQKEAKAQTARGRRQLARDICGFMDRLQLASFVASQCLDKLTLLVLQYATLLSTFDFHEPDVIKQISIEGFTLTLLSWSQMTIPSTALNQMDVAHSNAFIRLRLFAKIISVYIASKLLKTGVKFRQNASHLTRASLSHFHTSEVRNTPEASLLISALDYGQMFLQEEANQVLNTRTLVINLTAQLFPNVPYLYYH</sequence>
<dbReference type="Pfam" id="PF26573">
    <property type="entry name" value="TPR_Epg5_2"/>
    <property type="match status" value="1"/>
</dbReference>
<dbReference type="PROSITE" id="PS51569">
    <property type="entry name" value="DOT1"/>
    <property type="match status" value="1"/>
</dbReference>
<gene>
    <name evidence="16" type="ORF">BZG36_00029</name>
</gene>
<dbReference type="Gene3D" id="3.40.50.150">
    <property type="entry name" value="Vaccinia Virus protein VP39"/>
    <property type="match status" value="1"/>
</dbReference>
<evidence type="ECO:0000256" key="9">
    <source>
        <dbReference type="ARBA" id="ARBA00023006"/>
    </source>
</evidence>
<dbReference type="PANTHER" id="PTHR31139">
    <property type="entry name" value="ECTOPIC P GRANULES PROTEIN 5 HOMOLOG"/>
    <property type="match status" value="1"/>
</dbReference>
<feature type="compositionally biased region" description="Acidic residues" evidence="14">
    <location>
        <begin position="576"/>
        <end position="588"/>
    </location>
</feature>
<keyword evidence="7 13" id="KW-0949">S-adenosyl-L-methionine</keyword>
<dbReference type="InterPro" id="IPR051436">
    <property type="entry name" value="Autophagy-related_EPG5"/>
</dbReference>
<protein>
    <recommendedName>
        <fullName evidence="4 13">Histone-lysine N-methyltransferase, H3 lysine-79 specific</fullName>
        <ecNumber evidence="3 13">2.1.1.360</ecNumber>
    </recommendedName>
    <alternativeName>
        <fullName evidence="11 13">Histone H3-K79 methyltransferase</fullName>
    </alternativeName>
</protein>
<evidence type="ECO:0000259" key="15">
    <source>
        <dbReference type="PROSITE" id="PS51569"/>
    </source>
</evidence>
<evidence type="ECO:0000256" key="6">
    <source>
        <dbReference type="ARBA" id="ARBA00022679"/>
    </source>
</evidence>
<comment type="subcellular location">
    <subcellularLocation>
        <location evidence="1 13">Nucleus</location>
    </subcellularLocation>
</comment>
<evidence type="ECO:0000313" key="16">
    <source>
        <dbReference type="EMBL" id="OZJ06877.1"/>
    </source>
</evidence>
<comment type="catalytic activity">
    <reaction evidence="12 13">
        <text>L-lysyl(79)-[histone H3] + 3 S-adenosyl-L-methionine = N(6),N(6),N(6)-trimethyl-L-lysyl(79)-[histone H3] + 3 S-adenosyl-L-homocysteine + 3 H(+)</text>
        <dbReference type="Rhea" id="RHEA:60328"/>
        <dbReference type="Rhea" id="RHEA-COMP:15549"/>
        <dbReference type="Rhea" id="RHEA-COMP:15552"/>
        <dbReference type="ChEBI" id="CHEBI:15378"/>
        <dbReference type="ChEBI" id="CHEBI:29969"/>
        <dbReference type="ChEBI" id="CHEBI:57856"/>
        <dbReference type="ChEBI" id="CHEBI:59789"/>
        <dbReference type="ChEBI" id="CHEBI:61961"/>
        <dbReference type="EC" id="2.1.1.360"/>
    </reaction>
</comment>
<evidence type="ECO:0000256" key="11">
    <source>
        <dbReference type="ARBA" id="ARBA00029821"/>
    </source>
</evidence>
<reference evidence="16 17" key="1">
    <citation type="journal article" date="2017" name="Mycologia">
        <title>Bifiguratus adelaidae, gen. et sp. nov., a new member of Mucoromycotina in endophytic and soil-dwelling habitats.</title>
        <authorList>
            <person name="Torres-Cruz T.J."/>
            <person name="Billingsley Tobias T.L."/>
            <person name="Almatruk M."/>
            <person name="Hesse C."/>
            <person name="Kuske C.R."/>
            <person name="Desiro A."/>
            <person name="Benucci G.M."/>
            <person name="Bonito G."/>
            <person name="Stajich J.E."/>
            <person name="Dunlap C."/>
            <person name="Arnold A.E."/>
            <person name="Porras-Alfaro A."/>
        </authorList>
    </citation>
    <scope>NUCLEOTIDE SEQUENCE [LARGE SCALE GENOMIC DNA]</scope>
    <source>
        <strain evidence="16 17">AZ0501</strain>
    </source>
</reference>
<comment type="similarity">
    <text evidence="13">Belongs to the class I-like SAM-binding methyltransferase superfamily. DOT1 family.</text>
</comment>
<dbReference type="OrthoDB" id="443402at2759"/>
<feature type="domain" description="DOT1" evidence="15">
    <location>
        <begin position="211"/>
        <end position="556"/>
    </location>
</feature>
<evidence type="ECO:0000256" key="14">
    <source>
        <dbReference type="SAM" id="MobiDB-lite"/>
    </source>
</evidence>
<keyword evidence="9" id="KW-0072">Autophagy</keyword>
<comment type="miscellaneous">
    <text evidence="13">In contrast to other lysine histone methyltransferases, it does not contain a SET domain, suggesting the existence of another mechanism for methylation of lysine residues of histones.</text>
</comment>
<dbReference type="InterPro" id="IPR029063">
    <property type="entry name" value="SAM-dependent_MTases_sf"/>
</dbReference>
<organism evidence="16 17">
    <name type="scientific">Bifiguratus adelaidae</name>
    <dbReference type="NCBI Taxonomy" id="1938954"/>
    <lineage>
        <taxon>Eukaryota</taxon>
        <taxon>Fungi</taxon>
        <taxon>Fungi incertae sedis</taxon>
        <taxon>Mucoromycota</taxon>
        <taxon>Mucoromycotina</taxon>
        <taxon>Endogonomycetes</taxon>
        <taxon>Endogonales</taxon>
        <taxon>Endogonales incertae sedis</taxon>
        <taxon>Bifiguratus</taxon>
    </lineage>
</organism>
<keyword evidence="5 13" id="KW-0489">Methyltransferase</keyword>
<dbReference type="InterPro" id="IPR058750">
    <property type="entry name" value="TPR_Epg5"/>
</dbReference>
<evidence type="ECO:0000256" key="3">
    <source>
        <dbReference type="ARBA" id="ARBA00012190"/>
    </source>
</evidence>
<comment type="caution">
    <text evidence="16">The sequence shown here is derived from an EMBL/GenBank/DDBJ whole genome shotgun (WGS) entry which is preliminary data.</text>
</comment>
<evidence type="ECO:0000256" key="12">
    <source>
        <dbReference type="ARBA" id="ARBA00047770"/>
    </source>
</evidence>
<dbReference type="EC" id="2.1.1.360" evidence="3 13"/>
<evidence type="ECO:0000256" key="8">
    <source>
        <dbReference type="ARBA" id="ARBA00022853"/>
    </source>
</evidence>